<dbReference type="EMBL" id="CP034348">
    <property type="protein sequence ID" value="QGX97219.1"/>
    <property type="molecule type" value="Genomic_DNA"/>
</dbReference>
<accession>A0A6I6IK64</accession>
<dbReference type="OrthoDB" id="7738798at2"/>
<organism evidence="1 2">
    <name type="scientific">Roseovarius faecimaris</name>
    <dbReference type="NCBI Taxonomy" id="2494550"/>
    <lineage>
        <taxon>Bacteria</taxon>
        <taxon>Pseudomonadati</taxon>
        <taxon>Pseudomonadota</taxon>
        <taxon>Alphaproteobacteria</taxon>
        <taxon>Rhodobacterales</taxon>
        <taxon>Roseobacteraceae</taxon>
        <taxon>Roseovarius</taxon>
    </lineage>
</organism>
<protein>
    <submittedName>
        <fullName evidence="1">Uncharacterized protein</fullName>
    </submittedName>
</protein>
<evidence type="ECO:0000313" key="1">
    <source>
        <dbReference type="EMBL" id="QGX97219.1"/>
    </source>
</evidence>
<dbReference type="Proteomes" id="UP000428330">
    <property type="component" value="Chromosome"/>
</dbReference>
<keyword evidence="2" id="KW-1185">Reference proteome</keyword>
<name>A0A6I6IK64_9RHOB</name>
<dbReference type="KEGG" id="rom:EI983_02575"/>
<evidence type="ECO:0000313" key="2">
    <source>
        <dbReference type="Proteomes" id="UP000428330"/>
    </source>
</evidence>
<sequence>MHGTSKALKSEDRVMAHRLRAVVERLTLPDEMLLGEASLSASGFKDLIEGLAREIDETVLPRRYALFSGERKVATMIASNRRLLSLVIEGRKVETEAGTEATPEAVANTYARALRALSARSELLVLRLMGRASNVSTGSDACSARHLTEFSETPYFKNRLKAFLKTVHPVSQGWIFHAGDSEPVAHAPDPELFKCLTALEQKIRAEHAARNGHRQLDRPSPNLAAFPISTDVQALVVSDGRDLIVAALPVSSVTSAMAHWKTVYGRQKASQAC</sequence>
<proteinExistence type="predicted"/>
<dbReference type="AlphaFoldDB" id="A0A6I6IK64"/>
<reference evidence="2" key="1">
    <citation type="submission" date="2018-12" db="EMBL/GenBank/DDBJ databases">
        <title>Complete genome sequence of Roseovarius sp. MME-070.</title>
        <authorList>
            <person name="Nam Y.-D."/>
            <person name="Kang J."/>
            <person name="Chung W.-H."/>
            <person name="Park Y.S."/>
        </authorList>
    </citation>
    <scope>NUCLEOTIDE SEQUENCE [LARGE SCALE GENOMIC DNA]</scope>
    <source>
        <strain evidence="2">MME-070</strain>
    </source>
</reference>
<gene>
    <name evidence="1" type="ORF">EI983_02575</name>
</gene>